<dbReference type="OrthoDB" id="3430612at2"/>
<dbReference type="AlphaFoldDB" id="A0A1A0VJ17"/>
<evidence type="ECO:0000313" key="2">
    <source>
        <dbReference type="EMBL" id="OBB83219.1"/>
    </source>
</evidence>
<dbReference type="RefSeq" id="WP_064881249.1">
    <property type="nucleotide sequence ID" value="NZ_LZSX01000065.1"/>
</dbReference>
<name>A0A1A0VJ17_9MYCO</name>
<accession>A0A1A0VJ17</accession>
<evidence type="ECO:0000313" key="3">
    <source>
        <dbReference type="Proteomes" id="UP000091914"/>
    </source>
</evidence>
<organism evidence="2 3">
    <name type="scientific">Mycobacterium colombiense</name>
    <dbReference type="NCBI Taxonomy" id="339268"/>
    <lineage>
        <taxon>Bacteria</taxon>
        <taxon>Bacillati</taxon>
        <taxon>Actinomycetota</taxon>
        <taxon>Actinomycetes</taxon>
        <taxon>Mycobacteriales</taxon>
        <taxon>Mycobacteriaceae</taxon>
        <taxon>Mycobacterium</taxon>
        <taxon>Mycobacterium avium complex (MAC)</taxon>
    </lineage>
</organism>
<feature type="region of interest" description="Disordered" evidence="1">
    <location>
        <begin position="64"/>
        <end position="83"/>
    </location>
</feature>
<dbReference type="EMBL" id="LZSX01000065">
    <property type="protein sequence ID" value="OBB83219.1"/>
    <property type="molecule type" value="Genomic_DNA"/>
</dbReference>
<dbReference type="Proteomes" id="UP000091914">
    <property type="component" value="Unassembled WGS sequence"/>
</dbReference>
<evidence type="ECO:0000256" key="1">
    <source>
        <dbReference type="SAM" id="MobiDB-lite"/>
    </source>
</evidence>
<protein>
    <recommendedName>
        <fullName evidence="4">Pyridine nucleotide-disulfide oxidoreductase</fullName>
    </recommendedName>
</protein>
<sequence length="83" mass="8958">MTIDAEDVRQLLASPDADATLVVIEGRAMVVAPADLDSAEYRGALQVATRQELVQRVGHPELSDREVTEQAEELDTALRNLGG</sequence>
<gene>
    <name evidence="2" type="ORF">A5760_11060</name>
</gene>
<comment type="caution">
    <text evidence="2">The sequence shown here is derived from an EMBL/GenBank/DDBJ whole genome shotgun (WGS) entry which is preliminary data.</text>
</comment>
<reference evidence="2 3" key="1">
    <citation type="submission" date="2016-06" db="EMBL/GenBank/DDBJ databases">
        <authorList>
            <person name="Kjaerup R.B."/>
            <person name="Dalgaard T.S."/>
            <person name="Juul-Madsen H.R."/>
        </authorList>
    </citation>
    <scope>NUCLEOTIDE SEQUENCE [LARGE SCALE GENOMIC DNA]</scope>
    <source>
        <strain evidence="2 3">852002-51834_SCH5396731</strain>
    </source>
</reference>
<proteinExistence type="predicted"/>
<evidence type="ECO:0008006" key="4">
    <source>
        <dbReference type="Google" id="ProtNLM"/>
    </source>
</evidence>